<evidence type="ECO:0000259" key="3">
    <source>
        <dbReference type="PROSITE" id="PS51782"/>
    </source>
</evidence>
<dbReference type="SUPFAM" id="SSF54106">
    <property type="entry name" value="LysM domain"/>
    <property type="match status" value="1"/>
</dbReference>
<dbReference type="SMART" id="SM00257">
    <property type="entry name" value="LysM"/>
    <property type="match status" value="1"/>
</dbReference>
<dbReference type="EMBL" id="BNJG01000001">
    <property type="protein sequence ID" value="GHO55443.1"/>
    <property type="molecule type" value="Genomic_DNA"/>
</dbReference>
<dbReference type="Gene3D" id="1.10.530.10">
    <property type="match status" value="1"/>
</dbReference>
<sequence>MKDFKQIRNALRLNNIQRFGLVRFALVLTVLCLSILWGANTMGAHAQTRCSGKSYDVVSGDTLSAIAAQFGLKWQDLAKQNELTNPNLIFVGQQICLSNAEKSNPAPAPAPVQKQPVTTAPAAPAQTTSTSIDGMIDQVFGAYAPGAKRVAMCESSMNPNATNPYAIGGSHAAGLFQILYPSTWNTTSQASQSPYNAQANIKAAYEIFQRDGYSWREWVCQP</sequence>
<dbReference type="Pfam" id="PF18896">
    <property type="entry name" value="SLT_3"/>
    <property type="match status" value="1"/>
</dbReference>
<keyword evidence="2" id="KW-0812">Transmembrane</keyword>
<evidence type="ECO:0000313" key="5">
    <source>
        <dbReference type="Proteomes" id="UP000654345"/>
    </source>
</evidence>
<dbReference type="CDD" id="cd00118">
    <property type="entry name" value="LysM"/>
    <property type="match status" value="1"/>
</dbReference>
<keyword evidence="2" id="KW-0472">Membrane</keyword>
<feature type="region of interest" description="Disordered" evidence="1">
    <location>
        <begin position="102"/>
        <end position="128"/>
    </location>
</feature>
<accession>A0ABQ3URW0</accession>
<feature type="domain" description="LysM" evidence="3">
    <location>
        <begin position="53"/>
        <end position="97"/>
    </location>
</feature>
<protein>
    <recommendedName>
        <fullName evidence="3">LysM domain-containing protein</fullName>
    </recommendedName>
</protein>
<dbReference type="SUPFAM" id="SSF53955">
    <property type="entry name" value="Lysozyme-like"/>
    <property type="match status" value="1"/>
</dbReference>
<evidence type="ECO:0000256" key="2">
    <source>
        <dbReference type="SAM" id="Phobius"/>
    </source>
</evidence>
<reference evidence="4 5" key="1">
    <citation type="journal article" date="2021" name="Int. J. Syst. Evol. Microbiol.">
        <title>Reticulibacter mediterranei gen. nov., sp. nov., within the new family Reticulibacteraceae fam. nov., and Ktedonospora formicarum gen. nov., sp. nov., Ktedonobacter robiniae sp. nov., Dictyobacter formicarum sp. nov. and Dictyobacter arantiisoli sp. nov., belonging to the class Ktedonobacteria.</title>
        <authorList>
            <person name="Yabe S."/>
            <person name="Zheng Y."/>
            <person name="Wang C.M."/>
            <person name="Sakai Y."/>
            <person name="Abe K."/>
            <person name="Yokota A."/>
            <person name="Donadio S."/>
            <person name="Cavaletti L."/>
            <person name="Monciardini P."/>
        </authorList>
    </citation>
    <scope>NUCLEOTIDE SEQUENCE [LARGE SCALE GENOMIC DNA]</scope>
    <source>
        <strain evidence="4 5">SOSP1-30</strain>
    </source>
</reference>
<dbReference type="Pfam" id="PF01476">
    <property type="entry name" value="LysM"/>
    <property type="match status" value="1"/>
</dbReference>
<comment type="caution">
    <text evidence="4">The sequence shown here is derived from an EMBL/GenBank/DDBJ whole genome shotgun (WGS) entry which is preliminary data.</text>
</comment>
<evidence type="ECO:0000256" key="1">
    <source>
        <dbReference type="SAM" id="MobiDB-lite"/>
    </source>
</evidence>
<dbReference type="PROSITE" id="PS51782">
    <property type="entry name" value="LYSM"/>
    <property type="match status" value="1"/>
</dbReference>
<dbReference type="Gene3D" id="3.10.350.10">
    <property type="entry name" value="LysM domain"/>
    <property type="match status" value="1"/>
</dbReference>
<keyword evidence="2" id="KW-1133">Transmembrane helix</keyword>
<keyword evidence="5" id="KW-1185">Reference proteome</keyword>
<proteinExistence type="predicted"/>
<feature type="compositionally biased region" description="Low complexity" evidence="1">
    <location>
        <begin position="118"/>
        <end position="128"/>
    </location>
</feature>
<dbReference type="InterPro" id="IPR036779">
    <property type="entry name" value="LysM_dom_sf"/>
</dbReference>
<dbReference type="InterPro" id="IPR043992">
    <property type="entry name" value="SLT_3"/>
</dbReference>
<dbReference type="InterPro" id="IPR023346">
    <property type="entry name" value="Lysozyme-like_dom_sf"/>
</dbReference>
<gene>
    <name evidence="4" type="ORF">KSB_39180</name>
</gene>
<feature type="transmembrane region" description="Helical" evidence="2">
    <location>
        <begin position="21"/>
        <end position="39"/>
    </location>
</feature>
<organism evidence="4 5">
    <name type="scientific">Ktedonobacter robiniae</name>
    <dbReference type="NCBI Taxonomy" id="2778365"/>
    <lineage>
        <taxon>Bacteria</taxon>
        <taxon>Bacillati</taxon>
        <taxon>Chloroflexota</taxon>
        <taxon>Ktedonobacteria</taxon>
        <taxon>Ktedonobacterales</taxon>
        <taxon>Ktedonobacteraceae</taxon>
        <taxon>Ktedonobacter</taxon>
    </lineage>
</organism>
<name>A0ABQ3URW0_9CHLR</name>
<dbReference type="Proteomes" id="UP000654345">
    <property type="component" value="Unassembled WGS sequence"/>
</dbReference>
<dbReference type="RefSeq" id="WP_201372032.1">
    <property type="nucleotide sequence ID" value="NZ_BNJG01000001.1"/>
</dbReference>
<evidence type="ECO:0000313" key="4">
    <source>
        <dbReference type="EMBL" id="GHO55443.1"/>
    </source>
</evidence>
<dbReference type="InterPro" id="IPR018392">
    <property type="entry name" value="LysM"/>
</dbReference>